<proteinExistence type="evidence at transcript level"/>
<reference evidence="2" key="9">
    <citation type="journal article" date="2005" name="Science">
        <title>Antisense Transcription in the Mammalian Transcriptome.</title>
        <authorList>
            <consortium name="RIKEN Genome Exploration Research Group and Genome Science Group (Genome Network Project Core Group) and the FANTOM Consortium"/>
        </authorList>
    </citation>
    <scope>NUCLEOTIDE SEQUENCE</scope>
    <source>
        <strain evidence="2">C57BL/6J</strain>
        <tissue evidence="2">Embryonic body between diaphragm region and neck</tissue>
        <tissue evidence="3">Spinal cord</tissue>
    </source>
</reference>
<evidence type="ECO:0000313" key="2">
    <source>
        <dbReference type="EMBL" id="BAC28815.1"/>
    </source>
</evidence>
<reference evidence="2" key="4">
    <citation type="journal article" date="2001" name="Nature">
        <title>Functional annotation of a full-length mouse cDNA collection.</title>
        <authorList>
            <consortium name="The RIKEN Genome Exploration Research Group Phase II Team and the FANTOM Consortium"/>
        </authorList>
    </citation>
    <scope>NUCLEOTIDE SEQUENCE</scope>
    <source>
        <strain evidence="2">C57BL/6J</strain>
        <tissue evidence="2">Embryonic body between diaphragm region and neck</tissue>
        <tissue evidence="3">Spinal cord</tissue>
    </source>
</reference>
<feature type="region of interest" description="Disordered" evidence="1">
    <location>
        <begin position="40"/>
        <end position="61"/>
    </location>
</feature>
<reference evidence="3" key="7">
    <citation type="submission" date="2004-04" db="EMBL/GenBank/DDBJ databases">
        <authorList>
            <person name="Arakawa T."/>
            <person name="Carninci P."/>
            <person name="Fukuda S."/>
            <person name="Hashizume W."/>
            <person name="Hayashida K."/>
            <person name="Hori F."/>
            <person name="Iida J."/>
            <person name="Imamura K."/>
            <person name="Imotani K."/>
            <person name="Itoh M."/>
            <person name="Kanagawa S."/>
            <person name="Kawai J."/>
            <person name="Kojima M."/>
            <person name="Konno H."/>
            <person name="Murata M."/>
            <person name="Nakamura M."/>
            <person name="Ninomiya N."/>
            <person name="Nishiyori H."/>
            <person name="Nomura K."/>
            <person name="Ohno M."/>
            <person name="Sakazume N."/>
            <person name="Sano H."/>
            <person name="Sasaki D."/>
            <person name="Shibata K."/>
            <person name="Shiraki T."/>
            <person name="Tagami M."/>
            <person name="Tagami Y."/>
            <person name="Waki K."/>
            <person name="Watahiki A."/>
            <person name="Muramatsu M."/>
            <person name="Hayashizaki Y."/>
        </authorList>
    </citation>
    <scope>NUCLEOTIDE SEQUENCE</scope>
    <source>
        <strain evidence="3">C57BL/6J</strain>
        <tissue evidence="3">Spinal cord</tissue>
    </source>
</reference>
<dbReference type="MGI" id="MGI:1924085">
    <property type="gene designation" value="2900052L18Rik"/>
</dbReference>
<name>Q8BSB8_MOUSE</name>
<sequence>MGANSGSRWLGGDPTANAGRAWPEVSSVVLVPPAAGSRFPLRTHGEKIPGSGETAAGNGRPRNASAPVLGWCKHLLQAADFLSAWNSSSSLFSFTDFVYRSRNLYIYLPV</sequence>
<protein>
    <submittedName>
        <fullName evidence="2">Uncharacterized protein</fullName>
    </submittedName>
</protein>
<dbReference type="AGR" id="MGI:1924085"/>
<reference evidence="2" key="2">
    <citation type="journal article" date="2000" name="Genome Res.">
        <title>Normalization and subtraction of cap-trapper-selected cDNAs to prepare full-length cDNA libraries for rapid discovery of new genes.</title>
        <authorList>
            <person name="Carninci P."/>
            <person name="Shibata Y."/>
            <person name="Hayatsu N."/>
            <person name="Sugahara Y."/>
            <person name="Shibata K."/>
            <person name="Itoh M."/>
            <person name="Konno H."/>
            <person name="Okazaki Y."/>
            <person name="Muramatsu M."/>
            <person name="Hayashizaki Y."/>
        </authorList>
    </citation>
    <scope>NUCLEOTIDE SEQUENCE</scope>
    <source>
        <strain evidence="2">C57BL/6J</strain>
        <tissue evidence="2">Embryonic body between diaphragm region and neck</tissue>
        <tissue evidence="3">Spinal cord</tissue>
    </source>
</reference>
<dbReference type="UCSC" id="uc011yix.2">
    <property type="organism name" value="mouse"/>
</dbReference>
<dbReference type="EMBL" id="AK162948">
    <property type="protein sequence ID" value="BAE37127.1"/>
    <property type="molecule type" value="mRNA"/>
</dbReference>
<evidence type="ECO:0000256" key="1">
    <source>
        <dbReference type="SAM" id="MobiDB-lite"/>
    </source>
</evidence>
<dbReference type="OrthoDB" id="10349878at2759"/>
<evidence type="ECO:0000313" key="3">
    <source>
        <dbReference type="EMBL" id="BAE37127.1"/>
    </source>
</evidence>
<organism evidence="2">
    <name type="scientific">Mus musculus</name>
    <name type="common">Mouse</name>
    <dbReference type="NCBI Taxonomy" id="10090"/>
    <lineage>
        <taxon>Eukaryota</taxon>
        <taxon>Metazoa</taxon>
        <taxon>Chordata</taxon>
        <taxon>Craniata</taxon>
        <taxon>Vertebrata</taxon>
        <taxon>Euteleostomi</taxon>
        <taxon>Mammalia</taxon>
        <taxon>Eutheria</taxon>
        <taxon>Euarchontoglires</taxon>
        <taxon>Glires</taxon>
        <taxon>Rodentia</taxon>
        <taxon>Myomorpha</taxon>
        <taxon>Muroidea</taxon>
        <taxon>Muridae</taxon>
        <taxon>Murinae</taxon>
        <taxon>Mus</taxon>
        <taxon>Mus</taxon>
    </lineage>
</organism>
<reference evidence="2" key="1">
    <citation type="journal article" date="1999" name="Methods Enzymol.">
        <title>High-efficiency full-length cDNA cloning.</title>
        <authorList>
            <person name="Carninci P."/>
            <person name="Hayashizaki Y."/>
        </authorList>
    </citation>
    <scope>NUCLEOTIDE SEQUENCE</scope>
    <source>
        <strain evidence="2">C57BL/6J</strain>
        <tissue evidence="2">Embryonic body between diaphragm region and neck</tissue>
        <tissue evidence="3">Spinal cord</tissue>
    </source>
</reference>
<reference evidence="2" key="3">
    <citation type="journal article" date="2000" name="Genome Res.">
        <title>RIKEN integrated sequence analysis (RISA) system--384-format sequencing pipeline with 384 multicapillary sequencer.</title>
        <authorList>
            <person name="Shibata K."/>
            <person name="Itoh M."/>
            <person name="Aizawa K."/>
            <person name="Nagaoka S."/>
            <person name="Sasaki N."/>
            <person name="Carninci P."/>
            <person name="Konno H."/>
            <person name="Akiyama J."/>
            <person name="Nishi K."/>
            <person name="Kitsunai T."/>
            <person name="Tashiro H."/>
            <person name="Itoh M."/>
            <person name="Sumi N."/>
            <person name="Ishii Y."/>
            <person name="Nakamura S."/>
            <person name="Hazama M."/>
            <person name="Nishine T."/>
            <person name="Harada A."/>
            <person name="Yamamoto R."/>
            <person name="Matsumoto H."/>
            <person name="Sakaguchi S."/>
            <person name="Ikegami T."/>
            <person name="Kashiwagi K."/>
            <person name="Fujiwake S."/>
            <person name="Inoue K."/>
            <person name="Togawa Y."/>
            <person name="Izawa M."/>
            <person name="Ohara E."/>
            <person name="Watahiki M."/>
            <person name="Yoneda Y."/>
            <person name="Ishikawa T."/>
            <person name="Ozawa K."/>
            <person name="Tanaka T."/>
            <person name="Matsuura S."/>
            <person name="Kawai J."/>
            <person name="Okazaki Y."/>
            <person name="Muramatsu M."/>
            <person name="Inoue Y."/>
            <person name="Kira A."/>
            <person name="Hayashizaki Y."/>
        </authorList>
    </citation>
    <scope>NUCLEOTIDE SEQUENCE</scope>
    <source>
        <strain evidence="2">C57BL/6J</strain>
        <tissue evidence="2">Embryonic body between diaphragm region and neck</tissue>
        <tissue evidence="3">Spinal cord</tissue>
    </source>
</reference>
<gene>
    <name evidence="4" type="primary">2900052L18Rik</name>
</gene>
<reference evidence="2" key="8">
    <citation type="journal article" date="2005" name="Science">
        <title>The Transcriptional Landscape of the Mammalian Genome.</title>
        <authorList>
            <consortium name="The FANTOM Consortium"/>
            <consortium name="Riken Genome Exploration Research Group and Genome Science Group (Genome Network Project Core Group)"/>
        </authorList>
    </citation>
    <scope>NUCLEOTIDE SEQUENCE</scope>
    <source>
        <strain evidence="2">C57BL/6J</strain>
        <tissue evidence="2">Embryonic body between diaphragm region and neck</tissue>
        <tissue evidence="3">Spinal cord</tissue>
    </source>
</reference>
<reference evidence="2" key="6">
    <citation type="journal article" date="2002" name="Nature">
        <title>Analysis of the mouse transcriptome based on functional annotation of 60,770 full-length cDNAs.</title>
        <authorList>
            <consortium name="The FANTOM Consortium and the RIKEN Genome Exploration Research Group Phase I and II Team"/>
        </authorList>
    </citation>
    <scope>NUCLEOTIDE SEQUENCE</scope>
    <source>
        <strain evidence="2">C57BL/6J</strain>
        <tissue evidence="2">Embryonic body between diaphragm region and neck</tissue>
        <tissue evidence="3">Spinal cord</tissue>
    </source>
</reference>
<reference evidence="2" key="5">
    <citation type="submission" date="2001-07" db="EMBL/GenBank/DDBJ databases">
        <authorList>
            <person name="Adachi J."/>
            <person name="Aizawa K."/>
            <person name="Akimura T."/>
            <person name="Arakawa T."/>
            <person name="Bono H."/>
            <person name="Carninci P."/>
            <person name="Fukuda S."/>
            <person name="Furuno M."/>
            <person name="Hanagaki T."/>
            <person name="Hara A."/>
            <person name="Hashizume W."/>
            <person name="Hayashida K."/>
            <person name="Hayatsu N."/>
            <person name="Hiramoto K."/>
            <person name="Hiraoka T."/>
            <person name="Hirozane T."/>
            <person name="Hori F."/>
            <person name="Imotani K."/>
            <person name="Ishii Y."/>
            <person name="Itoh M."/>
            <person name="Kagawa I."/>
            <person name="Kasukawa T."/>
            <person name="Katoh H."/>
            <person name="Kawai J."/>
            <person name="Kojima Y."/>
            <person name="Kondo S."/>
            <person name="Konno H."/>
            <person name="Kouda M."/>
            <person name="Koya S."/>
            <person name="Kurihara C."/>
            <person name="Matsuyama T."/>
            <person name="Miyazaki A."/>
            <person name="Murata M."/>
            <person name="Nakamura M."/>
            <person name="Nishi K."/>
            <person name="Nomura K."/>
            <person name="Numazaki R."/>
            <person name="Ohno M."/>
            <person name="Ohsato N."/>
            <person name="Okazaki Y."/>
            <person name="Saito R."/>
            <person name="Saitoh H."/>
            <person name="Sakai C."/>
            <person name="Sakai K."/>
            <person name="Sakazume N."/>
            <person name="Sano H."/>
            <person name="Sasaki D."/>
            <person name="Shibata K."/>
            <person name="Shinagawa A."/>
            <person name="Shiraki T."/>
            <person name="Sogabe Y."/>
            <person name="Tagami M."/>
            <person name="Tagawa A."/>
            <person name="Takahashi F."/>
            <person name="Takaku-Akahira S."/>
            <person name="Takeda Y."/>
            <person name="Tanaka T."/>
            <person name="Tomaru A."/>
            <person name="Toya T."/>
            <person name="Yasunishi A."/>
            <person name="Muramatsu M."/>
            <person name="Hayashizaki Y."/>
        </authorList>
    </citation>
    <scope>NUCLEOTIDE SEQUENCE</scope>
    <source>
        <strain evidence="2">C57BL/6J</strain>
        <tissue evidence="2">Embryonic body between diaphragm region and neck</tissue>
    </source>
</reference>
<dbReference type="EMBL" id="AK034741">
    <property type="protein sequence ID" value="BAC28815.1"/>
    <property type="molecule type" value="mRNA"/>
</dbReference>
<accession>Q8BSB8</accession>
<dbReference type="AlphaFoldDB" id="Q8BSB8"/>
<evidence type="ECO:0000313" key="4">
    <source>
        <dbReference type="MGI" id="MGI:1924085"/>
    </source>
</evidence>